<name>A0ACC3NYH5_9PEZI</name>
<comment type="caution">
    <text evidence="1">The sequence shown here is derived from an EMBL/GenBank/DDBJ whole genome shotgun (WGS) entry which is preliminary data.</text>
</comment>
<proteinExistence type="predicted"/>
<evidence type="ECO:0000313" key="1">
    <source>
        <dbReference type="EMBL" id="KAK3725211.1"/>
    </source>
</evidence>
<gene>
    <name evidence="1" type="ORF">LTR37_000722</name>
</gene>
<dbReference type="EMBL" id="JAUTXU010000003">
    <property type="protein sequence ID" value="KAK3725211.1"/>
    <property type="molecule type" value="Genomic_DNA"/>
</dbReference>
<reference evidence="1" key="1">
    <citation type="submission" date="2023-07" db="EMBL/GenBank/DDBJ databases">
        <title>Black Yeasts Isolated from many extreme environments.</title>
        <authorList>
            <person name="Coleine C."/>
            <person name="Stajich J.E."/>
            <person name="Selbmann L."/>
        </authorList>
    </citation>
    <scope>NUCLEOTIDE SEQUENCE</scope>
    <source>
        <strain evidence="1">CCFEE 5714</strain>
    </source>
</reference>
<protein>
    <submittedName>
        <fullName evidence="1">Uncharacterized protein</fullName>
    </submittedName>
</protein>
<keyword evidence="2" id="KW-1185">Reference proteome</keyword>
<accession>A0ACC3NYH5</accession>
<evidence type="ECO:0000313" key="2">
    <source>
        <dbReference type="Proteomes" id="UP001281147"/>
    </source>
</evidence>
<dbReference type="Proteomes" id="UP001281147">
    <property type="component" value="Unassembled WGS sequence"/>
</dbReference>
<organism evidence="1 2">
    <name type="scientific">Vermiconidia calcicola</name>
    <dbReference type="NCBI Taxonomy" id="1690605"/>
    <lineage>
        <taxon>Eukaryota</taxon>
        <taxon>Fungi</taxon>
        <taxon>Dikarya</taxon>
        <taxon>Ascomycota</taxon>
        <taxon>Pezizomycotina</taxon>
        <taxon>Dothideomycetes</taxon>
        <taxon>Dothideomycetidae</taxon>
        <taxon>Mycosphaerellales</taxon>
        <taxon>Extremaceae</taxon>
        <taxon>Vermiconidia</taxon>
    </lineage>
</organism>
<sequence length="192" mass="21432">MDDHTIDPEIARLLSEADMYERWIPRLGVMSGALIAALLLYAEPKQQAICFNRLVSFLPWASFFISQLAVPLVVYLGIPKEFTFGIQICKILPASCEASMAIEGLDGLPCSGKRFREWIGRFLSNDGSYHLDGIERPWILCAFVVAVVSASLIFLAMVPKKSDRFCEKHGLAEMANDQEKQDPYASDIKADV</sequence>